<sequence>MAQESTGRRIWVAARKPLAVLAKIGVWLTWFTSPAPGPSPSDAVDIGKRTQERLERKKTKAAKTKGSAPARRYR</sequence>
<feature type="region of interest" description="Disordered" evidence="1">
    <location>
        <begin position="52"/>
        <end position="74"/>
    </location>
</feature>
<reference evidence="2" key="1">
    <citation type="submission" date="2023-02" db="EMBL/GenBank/DDBJ databases">
        <title>A novel hydrolase synthesized by Rhodococcus erythropolis HQ is responsible for the detoxification of Zearalenone.</title>
        <authorList>
            <person name="Hu J."/>
            <person name="Xu J."/>
        </authorList>
    </citation>
    <scope>NUCLEOTIDE SEQUENCE</scope>
    <source>
        <strain evidence="2">HQ</strain>
    </source>
</reference>
<evidence type="ECO:0000313" key="3">
    <source>
        <dbReference type="Proteomes" id="UP001217325"/>
    </source>
</evidence>
<evidence type="ECO:0000313" key="2">
    <source>
        <dbReference type="EMBL" id="MDE8647649.1"/>
    </source>
</evidence>
<evidence type="ECO:0000256" key="1">
    <source>
        <dbReference type="SAM" id="MobiDB-lite"/>
    </source>
</evidence>
<comment type="caution">
    <text evidence="2">The sequence shown here is derived from an EMBL/GenBank/DDBJ whole genome shotgun (WGS) entry which is preliminary data.</text>
</comment>
<dbReference type="RefSeq" id="WP_275232211.1">
    <property type="nucleotide sequence ID" value="NZ_JARDXE010000014.1"/>
</dbReference>
<organism evidence="2 3">
    <name type="scientific">Rhodococcus qingshengii</name>
    <dbReference type="NCBI Taxonomy" id="334542"/>
    <lineage>
        <taxon>Bacteria</taxon>
        <taxon>Bacillati</taxon>
        <taxon>Actinomycetota</taxon>
        <taxon>Actinomycetes</taxon>
        <taxon>Mycobacteriales</taxon>
        <taxon>Nocardiaceae</taxon>
        <taxon>Rhodococcus</taxon>
        <taxon>Rhodococcus erythropolis group</taxon>
    </lineage>
</organism>
<protein>
    <submittedName>
        <fullName evidence="2">Uncharacterized protein</fullName>
    </submittedName>
</protein>
<dbReference type="Proteomes" id="UP001217325">
    <property type="component" value="Unassembled WGS sequence"/>
</dbReference>
<accession>A0AAW6LM92</accession>
<name>A0AAW6LM92_RHOSG</name>
<gene>
    <name evidence="2" type="ORF">PXH69_21980</name>
</gene>
<dbReference type="EMBL" id="JARDXE010000014">
    <property type="protein sequence ID" value="MDE8647649.1"/>
    <property type="molecule type" value="Genomic_DNA"/>
</dbReference>
<dbReference type="AlphaFoldDB" id="A0AAW6LM92"/>
<proteinExistence type="predicted"/>